<evidence type="ECO:0000259" key="6">
    <source>
        <dbReference type="PROSITE" id="PS50983"/>
    </source>
</evidence>
<reference evidence="7 8" key="1">
    <citation type="submission" date="2018-08" db="EMBL/GenBank/DDBJ databases">
        <title>Cellulomonas rhizosphaerae sp. nov., a novel actinomycete isolated from soil.</title>
        <authorList>
            <person name="Tian Y."/>
        </authorList>
    </citation>
    <scope>NUCLEOTIDE SEQUENCE [LARGE SCALE GENOMIC DNA]</scope>
    <source>
        <strain evidence="7 8">NEAU-TCZ24</strain>
    </source>
</reference>
<dbReference type="Pfam" id="PF01497">
    <property type="entry name" value="Peripla_BP_2"/>
    <property type="match status" value="1"/>
</dbReference>
<proteinExistence type="inferred from homology"/>
<gene>
    <name evidence="7" type="ORF">D1825_04315</name>
</gene>
<evidence type="ECO:0000256" key="1">
    <source>
        <dbReference type="ARBA" id="ARBA00004196"/>
    </source>
</evidence>
<keyword evidence="4 5" id="KW-0732">Signal</keyword>
<dbReference type="InterPro" id="IPR051313">
    <property type="entry name" value="Bact_iron-sidero_bind"/>
</dbReference>
<evidence type="ECO:0000313" key="8">
    <source>
        <dbReference type="Proteomes" id="UP000283374"/>
    </source>
</evidence>
<comment type="subcellular location">
    <subcellularLocation>
        <location evidence="1">Cell envelope</location>
    </subcellularLocation>
</comment>
<dbReference type="GO" id="GO:0030288">
    <property type="term" value="C:outer membrane-bounded periplasmic space"/>
    <property type="evidence" value="ECO:0007669"/>
    <property type="project" value="TreeGrafter"/>
</dbReference>
<comment type="similarity">
    <text evidence="2">Belongs to the bacterial solute-binding protein 8 family.</text>
</comment>
<accession>A0A413RPG9</accession>
<dbReference type="PANTHER" id="PTHR30532">
    <property type="entry name" value="IRON III DICITRATE-BINDING PERIPLASMIC PROTEIN"/>
    <property type="match status" value="1"/>
</dbReference>
<comment type="caution">
    <text evidence="7">The sequence shown here is derived from an EMBL/GenBank/DDBJ whole genome shotgun (WGS) entry which is preliminary data.</text>
</comment>
<evidence type="ECO:0000256" key="4">
    <source>
        <dbReference type="ARBA" id="ARBA00022729"/>
    </source>
</evidence>
<dbReference type="PROSITE" id="PS50983">
    <property type="entry name" value="FE_B12_PBP"/>
    <property type="match status" value="1"/>
</dbReference>
<dbReference type="PROSITE" id="PS51257">
    <property type="entry name" value="PROKAR_LIPOPROTEIN"/>
    <property type="match status" value="1"/>
</dbReference>
<name>A0A413RPG9_9CELL</name>
<feature type="signal peptide" evidence="5">
    <location>
        <begin position="1"/>
        <end position="35"/>
    </location>
</feature>
<evidence type="ECO:0000256" key="2">
    <source>
        <dbReference type="ARBA" id="ARBA00008814"/>
    </source>
</evidence>
<keyword evidence="8" id="KW-1185">Reference proteome</keyword>
<dbReference type="Proteomes" id="UP000283374">
    <property type="component" value="Unassembled WGS sequence"/>
</dbReference>
<dbReference type="EMBL" id="QWKP01000137">
    <property type="protein sequence ID" value="RHA43833.1"/>
    <property type="molecule type" value="Genomic_DNA"/>
</dbReference>
<evidence type="ECO:0000313" key="7">
    <source>
        <dbReference type="EMBL" id="RHA43833.1"/>
    </source>
</evidence>
<dbReference type="OrthoDB" id="1846031at2"/>
<dbReference type="AlphaFoldDB" id="A0A413RPG9"/>
<feature type="chain" id="PRO_5018987948" evidence="5">
    <location>
        <begin position="36"/>
        <end position="353"/>
    </location>
</feature>
<dbReference type="InterPro" id="IPR002491">
    <property type="entry name" value="ABC_transptr_periplasmic_BD"/>
</dbReference>
<sequence>MRSALSRPARFAALAAVAALALTACSSGDDTPAPAATSSDTSSASAAAFPITLKNTFGETTIDKQPERVASIAWGNQDVPIALGVVPVGFAKANYGDDDGDGVLPWAFDALTALGATGDKLPKLFDETDGVDFEGVNDTTPDVVLAAQSGLTKEDWTTLSQIAPTVSFPTVAWGTNWRDMALVDGEAIGKKAEAQAKIGEIEKQIEAALATRPDIASKTFVYTAADASDKSKLWIYTGVDARVQYVEDFGMTVAPSVASFTELSGFGGTISSENADKLSDADILVTYGDDTTLAWLQKDPLLGKIPAVKNGAVVIVPDATPFAASTSGPTILSIPWGLDQYLDLFEAAAKKVK</sequence>
<evidence type="ECO:0000256" key="5">
    <source>
        <dbReference type="SAM" id="SignalP"/>
    </source>
</evidence>
<dbReference type="RefSeq" id="WP_118766230.1">
    <property type="nucleotide sequence ID" value="NZ_QWKP01000137.1"/>
</dbReference>
<protein>
    <submittedName>
        <fullName evidence="7">Iron-siderophore ABC transporter substrate-binding protein</fullName>
    </submittedName>
</protein>
<dbReference type="Gene3D" id="3.40.50.1980">
    <property type="entry name" value="Nitrogenase molybdenum iron protein domain"/>
    <property type="match status" value="2"/>
</dbReference>
<dbReference type="GO" id="GO:1901678">
    <property type="term" value="P:iron coordination entity transport"/>
    <property type="evidence" value="ECO:0007669"/>
    <property type="project" value="UniProtKB-ARBA"/>
</dbReference>
<organism evidence="7 8">
    <name type="scientific">Cellulomonas rhizosphaerae</name>
    <dbReference type="NCBI Taxonomy" id="2293719"/>
    <lineage>
        <taxon>Bacteria</taxon>
        <taxon>Bacillati</taxon>
        <taxon>Actinomycetota</taxon>
        <taxon>Actinomycetes</taxon>
        <taxon>Micrococcales</taxon>
        <taxon>Cellulomonadaceae</taxon>
        <taxon>Cellulomonas</taxon>
    </lineage>
</organism>
<dbReference type="PANTHER" id="PTHR30532:SF24">
    <property type="entry name" value="FERRIC ENTEROBACTIN-BINDING PERIPLASMIC PROTEIN FEPB"/>
    <property type="match status" value="1"/>
</dbReference>
<keyword evidence="3" id="KW-0813">Transport</keyword>
<feature type="domain" description="Fe/B12 periplasmic-binding" evidence="6">
    <location>
        <begin position="68"/>
        <end position="349"/>
    </location>
</feature>
<dbReference type="SUPFAM" id="SSF53807">
    <property type="entry name" value="Helical backbone' metal receptor"/>
    <property type="match status" value="1"/>
</dbReference>
<evidence type="ECO:0000256" key="3">
    <source>
        <dbReference type="ARBA" id="ARBA00022448"/>
    </source>
</evidence>